<reference evidence="3" key="1">
    <citation type="journal article" date="2019" name="Int. J. Syst. Evol. Microbiol.">
        <title>The Global Catalogue of Microorganisms (GCM) 10K type strain sequencing project: providing services to taxonomists for standard genome sequencing and annotation.</title>
        <authorList>
            <consortium name="The Broad Institute Genomics Platform"/>
            <consortium name="The Broad Institute Genome Sequencing Center for Infectious Disease"/>
            <person name="Wu L."/>
            <person name="Ma J."/>
        </authorList>
    </citation>
    <scope>NUCLEOTIDE SEQUENCE [LARGE SCALE GENOMIC DNA]</scope>
    <source>
        <strain evidence="3">JCM 17452</strain>
    </source>
</reference>
<dbReference type="SUPFAM" id="SSF53335">
    <property type="entry name" value="S-adenosyl-L-methionine-dependent methyltransferases"/>
    <property type="match status" value="1"/>
</dbReference>
<comment type="caution">
    <text evidence="2">The sequence shown here is derived from an EMBL/GenBank/DDBJ whole genome shotgun (WGS) entry which is preliminary data.</text>
</comment>
<dbReference type="InterPro" id="IPR052514">
    <property type="entry name" value="SAM-dependent_MTase"/>
</dbReference>
<dbReference type="PANTHER" id="PTHR34203">
    <property type="entry name" value="METHYLTRANSFERASE, FKBM FAMILY PROTEIN"/>
    <property type="match status" value="1"/>
</dbReference>
<dbReference type="NCBIfam" id="TIGR01444">
    <property type="entry name" value="fkbM_fam"/>
    <property type="match status" value="1"/>
</dbReference>
<gene>
    <name evidence="2" type="ORF">GCM10022257_00860</name>
</gene>
<keyword evidence="3" id="KW-1185">Reference proteome</keyword>
<dbReference type="Gene3D" id="3.40.50.150">
    <property type="entry name" value="Vaccinia Virus protein VP39"/>
    <property type="match status" value="1"/>
</dbReference>
<dbReference type="InterPro" id="IPR029063">
    <property type="entry name" value="SAM-dependent_MTases_sf"/>
</dbReference>
<dbReference type="EMBL" id="BAABAV010000001">
    <property type="protein sequence ID" value="GAA4267985.1"/>
    <property type="molecule type" value="Genomic_DNA"/>
</dbReference>
<feature type="domain" description="Methyltransferase FkbM" evidence="1">
    <location>
        <begin position="89"/>
        <end position="250"/>
    </location>
</feature>
<accession>A0ABP8E7H4</accession>
<sequence>MITKYKLAKIICAFLPPIISQTIRNNIITISEGETLKLDFIKKSLTGSNFYGNTSDFHAFKFSIHGYFDWRNIILANKVLNYKVGDIIEVGANIGTETISFCDIAKKHGVKVYAFEPVSSNVQSLVLNKKQNRLQNLDIYSCLVSNKNGSDFFNLPSGNNSGSGYITQQNNSGNIKEYKVTTLDSEFKDEIISLISIDVEGFEYNVLKGAENLIQKNKPILVLEVNESYLKKRGHVELAELYAYLVNLNYYCYSINQIGIYEVDLNDFKVKSNKNWICVNKQDIALIKELNRSILLNAFNPLIGFNYLYL</sequence>
<evidence type="ECO:0000313" key="3">
    <source>
        <dbReference type="Proteomes" id="UP001500027"/>
    </source>
</evidence>
<proteinExistence type="predicted"/>
<evidence type="ECO:0000313" key="2">
    <source>
        <dbReference type="EMBL" id="GAA4267985.1"/>
    </source>
</evidence>
<dbReference type="PANTHER" id="PTHR34203:SF15">
    <property type="entry name" value="SLL1173 PROTEIN"/>
    <property type="match status" value="1"/>
</dbReference>
<dbReference type="RefSeq" id="WP_139002020.1">
    <property type="nucleotide sequence ID" value="NZ_BAABAV010000001.1"/>
</dbReference>
<dbReference type="Pfam" id="PF05050">
    <property type="entry name" value="Methyltransf_21"/>
    <property type="match status" value="1"/>
</dbReference>
<protein>
    <recommendedName>
        <fullName evidence="1">Methyltransferase FkbM domain-containing protein</fullName>
    </recommendedName>
</protein>
<evidence type="ECO:0000259" key="1">
    <source>
        <dbReference type="Pfam" id="PF05050"/>
    </source>
</evidence>
<organism evidence="2 3">
    <name type="scientific">Hyunsoonleella aestuarii</name>
    <dbReference type="NCBI Taxonomy" id="912802"/>
    <lineage>
        <taxon>Bacteria</taxon>
        <taxon>Pseudomonadati</taxon>
        <taxon>Bacteroidota</taxon>
        <taxon>Flavobacteriia</taxon>
        <taxon>Flavobacteriales</taxon>
        <taxon>Flavobacteriaceae</taxon>
    </lineage>
</organism>
<name>A0ABP8E7H4_9FLAO</name>
<dbReference type="InterPro" id="IPR006342">
    <property type="entry name" value="FkbM_mtfrase"/>
</dbReference>
<dbReference type="Proteomes" id="UP001500027">
    <property type="component" value="Unassembled WGS sequence"/>
</dbReference>